<accession>A0AAV0F0G5</accession>
<gene>
    <name evidence="1" type="ORF">CEPIT_LOCUS29514</name>
</gene>
<comment type="caution">
    <text evidence="1">The sequence shown here is derived from an EMBL/GenBank/DDBJ whole genome shotgun (WGS) entry which is preliminary data.</text>
</comment>
<dbReference type="Proteomes" id="UP001152523">
    <property type="component" value="Unassembled WGS sequence"/>
</dbReference>
<dbReference type="AlphaFoldDB" id="A0AAV0F0G5"/>
<evidence type="ECO:0000313" key="2">
    <source>
        <dbReference type="Proteomes" id="UP001152523"/>
    </source>
</evidence>
<evidence type="ECO:0008006" key="3">
    <source>
        <dbReference type="Google" id="ProtNLM"/>
    </source>
</evidence>
<proteinExistence type="predicted"/>
<sequence>MRSSIASLLHGSVNSVVLTIAITPLHGQRCDGLSMPSLSFLSFLAQVPSTLKRKKRRSERWPSVTTDLEARLGVVETARVNTVNEAGGAGGRSHGVEDS</sequence>
<reference evidence="1" key="1">
    <citation type="submission" date="2022-07" db="EMBL/GenBank/DDBJ databases">
        <authorList>
            <person name="Macas J."/>
            <person name="Novak P."/>
            <person name="Neumann P."/>
        </authorList>
    </citation>
    <scope>NUCLEOTIDE SEQUENCE</scope>
</reference>
<keyword evidence="2" id="KW-1185">Reference proteome</keyword>
<evidence type="ECO:0000313" key="1">
    <source>
        <dbReference type="EMBL" id="CAH9129010.1"/>
    </source>
</evidence>
<name>A0AAV0F0G5_9ASTE</name>
<protein>
    <recommendedName>
        <fullName evidence="3">Secreted protein</fullName>
    </recommendedName>
</protein>
<dbReference type="EMBL" id="CAMAPF010000954">
    <property type="protein sequence ID" value="CAH9129010.1"/>
    <property type="molecule type" value="Genomic_DNA"/>
</dbReference>
<organism evidence="1 2">
    <name type="scientific">Cuscuta epithymum</name>
    <dbReference type="NCBI Taxonomy" id="186058"/>
    <lineage>
        <taxon>Eukaryota</taxon>
        <taxon>Viridiplantae</taxon>
        <taxon>Streptophyta</taxon>
        <taxon>Embryophyta</taxon>
        <taxon>Tracheophyta</taxon>
        <taxon>Spermatophyta</taxon>
        <taxon>Magnoliopsida</taxon>
        <taxon>eudicotyledons</taxon>
        <taxon>Gunneridae</taxon>
        <taxon>Pentapetalae</taxon>
        <taxon>asterids</taxon>
        <taxon>lamiids</taxon>
        <taxon>Solanales</taxon>
        <taxon>Convolvulaceae</taxon>
        <taxon>Cuscuteae</taxon>
        <taxon>Cuscuta</taxon>
        <taxon>Cuscuta subgen. Cuscuta</taxon>
    </lineage>
</organism>